<name>A0A1F5LHS3_PENAI</name>
<dbReference type="Gene3D" id="3.90.400.10">
    <property type="entry name" value="Oligo-1,6-glucosidase, Domain 2"/>
    <property type="match status" value="1"/>
</dbReference>
<gene>
    <name evidence="4" type="ORF">PENARI_c010G00951</name>
</gene>
<dbReference type="FunFam" id="3.20.20.80:FF:000087">
    <property type="entry name" value="Oligo-1,6-glucosidase IMA1"/>
    <property type="match status" value="1"/>
</dbReference>
<dbReference type="GO" id="GO:0005987">
    <property type="term" value="P:sucrose catabolic process"/>
    <property type="evidence" value="ECO:0007669"/>
    <property type="project" value="TreeGrafter"/>
</dbReference>
<feature type="domain" description="Glycosyl hydrolase family 13 catalytic" evidence="3">
    <location>
        <begin position="25"/>
        <end position="440"/>
    </location>
</feature>
<dbReference type="InterPro" id="IPR013780">
    <property type="entry name" value="Glyco_hydro_b"/>
</dbReference>
<dbReference type="GO" id="GO:0033934">
    <property type="term" value="F:glucan 1,4-alpha-maltotriohydrolase activity"/>
    <property type="evidence" value="ECO:0007669"/>
    <property type="project" value="TreeGrafter"/>
</dbReference>
<evidence type="ECO:0000259" key="3">
    <source>
        <dbReference type="SMART" id="SM00642"/>
    </source>
</evidence>
<dbReference type="STRING" id="1835702.A0A1F5LHS3"/>
<dbReference type="PANTHER" id="PTHR10357:SF232">
    <property type="entry name" value="GLYCOSYL HYDROLASE FAMILY 13 CATALYTIC DOMAIN-CONTAINING PROTEIN"/>
    <property type="match status" value="1"/>
</dbReference>
<reference evidence="4 5" key="1">
    <citation type="journal article" date="2016" name="Sci. Rep.">
        <title>Penicillium arizonense, a new, genome sequenced fungal species, reveals a high chemical diversity in secreted metabolites.</title>
        <authorList>
            <person name="Grijseels S."/>
            <person name="Nielsen J.C."/>
            <person name="Randelovic M."/>
            <person name="Nielsen J."/>
            <person name="Nielsen K.F."/>
            <person name="Workman M."/>
            <person name="Frisvad J.C."/>
        </authorList>
    </citation>
    <scope>NUCLEOTIDE SEQUENCE [LARGE SCALE GENOMIC DNA]</scope>
    <source>
        <strain evidence="4 5">CBS 141311</strain>
    </source>
</reference>
<dbReference type="GO" id="GO:0004574">
    <property type="term" value="F:oligo-1,6-glucosidase activity"/>
    <property type="evidence" value="ECO:0007669"/>
    <property type="project" value="TreeGrafter"/>
</dbReference>
<dbReference type="Pfam" id="PF00128">
    <property type="entry name" value="Alpha-amylase"/>
    <property type="match status" value="1"/>
</dbReference>
<evidence type="ECO:0000313" key="4">
    <source>
        <dbReference type="EMBL" id="OGE52469.1"/>
    </source>
</evidence>
<sequence length="595" mass="68236">MTVGSKPQSSTANSRTWWKESSVYQIYPASFKDTNGDGIGDIPGIISELDYIKALGVDIVWLSPILQSPQVDMGYDVSDYYQIHPPYGNLKDMDMLIEGIHARGMKYVMDLVVNHTSDQHEWFKQSRSSKDSHFRDWYVWKKPKYSADGVRRPPNNWGSYFGGSAWEYDEKTDEYYLHLFATEQPDLNWEHPEVRTAVHQIMRYWLDKGVNGFRMDVINFISKDQQFPDAPVDPSKTYPEGSKYYACGPRLHEYLQDIGKLLKEYDAFSVGEMPSVYDPVEILNAVGFDRQELGMAFQFEIMDLDHGAEGKFSPGNLRLKDLKKVVTKWQSFMYENNGWNALYLENHDQGRSISRFASAEPEYRDLSGKMLATFLGLQSGTPFLYQGQELGMVNIPESWGIEKFRDLEAINFWNEFVREKPELHEQTLKEMRLKSRDNARLPMQWGPGKFAGFTSGAVAPWIDVNNDYQSWNAASQISDPSSIFQYWAKILSLRKTWVDVFVYGSFTLIDESHDDLFVYSRCFDEATVVVITNFSSNEVTWLVNSQVSPTLANGTILVGNYETRKSMKSTGGKITLGPFEAVVVLDDRSQSCLRV</sequence>
<keyword evidence="2" id="KW-0462">Maltose metabolism</keyword>
<dbReference type="FunFam" id="3.90.400.10:FF:000004">
    <property type="entry name" value="Oligo-1,6-glucosidase"/>
    <property type="match status" value="1"/>
</dbReference>
<dbReference type="GeneID" id="34576852"/>
<dbReference type="AlphaFoldDB" id="A0A1F5LHS3"/>
<dbReference type="InterPro" id="IPR045857">
    <property type="entry name" value="O16G_dom_2"/>
</dbReference>
<dbReference type="Gene3D" id="2.60.40.1180">
    <property type="entry name" value="Golgi alpha-mannosidase II"/>
    <property type="match status" value="1"/>
</dbReference>
<dbReference type="PANTHER" id="PTHR10357">
    <property type="entry name" value="ALPHA-AMYLASE FAMILY MEMBER"/>
    <property type="match status" value="1"/>
</dbReference>
<dbReference type="GO" id="GO:0004556">
    <property type="term" value="F:alpha-amylase activity"/>
    <property type="evidence" value="ECO:0007669"/>
    <property type="project" value="TreeGrafter"/>
</dbReference>
<dbReference type="RefSeq" id="XP_022487911.1">
    <property type="nucleotide sequence ID" value="XM_022632118.1"/>
</dbReference>
<dbReference type="OrthoDB" id="1740265at2759"/>
<dbReference type="InterPro" id="IPR017853">
    <property type="entry name" value="GH"/>
</dbReference>
<dbReference type="SUPFAM" id="SSF51011">
    <property type="entry name" value="Glycosyl hydrolase domain"/>
    <property type="match status" value="1"/>
</dbReference>
<evidence type="ECO:0000256" key="2">
    <source>
        <dbReference type="ARBA" id="ARBA00026248"/>
    </source>
</evidence>
<dbReference type="InterPro" id="IPR006047">
    <property type="entry name" value="GH13_cat_dom"/>
</dbReference>
<dbReference type="SUPFAM" id="SSF51445">
    <property type="entry name" value="(Trans)glycosidases"/>
    <property type="match status" value="1"/>
</dbReference>
<dbReference type="SMART" id="SM00642">
    <property type="entry name" value="Aamy"/>
    <property type="match status" value="1"/>
</dbReference>
<dbReference type="CDD" id="cd11333">
    <property type="entry name" value="AmyAc_SI_OligoGlu_DGase"/>
    <property type="match status" value="1"/>
</dbReference>
<comment type="caution">
    <text evidence="4">The sequence shown here is derived from an EMBL/GenBank/DDBJ whole genome shotgun (WGS) entry which is preliminary data.</text>
</comment>
<dbReference type="GO" id="GO:0000025">
    <property type="term" value="P:maltose catabolic process"/>
    <property type="evidence" value="ECO:0007669"/>
    <property type="project" value="TreeGrafter"/>
</dbReference>
<comment type="similarity">
    <text evidence="1">Belongs to the glycosyl hydrolase 13 family.</text>
</comment>
<dbReference type="GO" id="GO:0004575">
    <property type="term" value="F:sucrose alpha-glucosidase activity"/>
    <property type="evidence" value="ECO:0007669"/>
    <property type="project" value="TreeGrafter"/>
</dbReference>
<dbReference type="EMBL" id="LXJU01000010">
    <property type="protein sequence ID" value="OGE52469.1"/>
    <property type="molecule type" value="Genomic_DNA"/>
</dbReference>
<dbReference type="Proteomes" id="UP000177622">
    <property type="component" value="Unassembled WGS sequence"/>
</dbReference>
<organism evidence="4 5">
    <name type="scientific">Penicillium arizonense</name>
    <dbReference type="NCBI Taxonomy" id="1835702"/>
    <lineage>
        <taxon>Eukaryota</taxon>
        <taxon>Fungi</taxon>
        <taxon>Dikarya</taxon>
        <taxon>Ascomycota</taxon>
        <taxon>Pezizomycotina</taxon>
        <taxon>Eurotiomycetes</taxon>
        <taxon>Eurotiomycetidae</taxon>
        <taxon>Eurotiales</taxon>
        <taxon>Aspergillaceae</taxon>
        <taxon>Penicillium</taxon>
    </lineage>
</organism>
<keyword evidence="5" id="KW-1185">Reference proteome</keyword>
<accession>A0A1F5LHS3</accession>
<protein>
    <recommendedName>
        <fullName evidence="3">Glycosyl hydrolase family 13 catalytic domain-containing protein</fullName>
    </recommendedName>
</protein>
<proteinExistence type="inferred from homology"/>
<evidence type="ECO:0000313" key="5">
    <source>
        <dbReference type="Proteomes" id="UP000177622"/>
    </source>
</evidence>
<dbReference type="Gene3D" id="3.20.20.80">
    <property type="entry name" value="Glycosidases"/>
    <property type="match status" value="1"/>
</dbReference>
<evidence type="ECO:0000256" key="1">
    <source>
        <dbReference type="ARBA" id="ARBA00008061"/>
    </source>
</evidence>